<dbReference type="InterPro" id="IPR005467">
    <property type="entry name" value="His_kinase_dom"/>
</dbReference>
<keyword evidence="22" id="KW-1185">Reference proteome</keyword>
<dbReference type="GO" id="GO:0009927">
    <property type="term" value="F:histidine phosphotransfer kinase activity"/>
    <property type="evidence" value="ECO:0007669"/>
    <property type="project" value="TreeGrafter"/>
</dbReference>
<evidence type="ECO:0000313" key="22">
    <source>
        <dbReference type="Proteomes" id="UP000562027"/>
    </source>
</evidence>
<evidence type="ECO:0000256" key="11">
    <source>
        <dbReference type="ARBA" id="ARBA00022989"/>
    </source>
</evidence>
<dbReference type="InterPro" id="IPR036890">
    <property type="entry name" value="HATPase_C_sf"/>
</dbReference>
<keyword evidence="7" id="KW-0732">Signal</keyword>
<feature type="domain" description="Histidine kinase" evidence="19">
    <location>
        <begin position="247"/>
        <end position="468"/>
    </location>
</feature>
<dbReference type="InterPro" id="IPR003594">
    <property type="entry name" value="HATPase_dom"/>
</dbReference>
<dbReference type="GO" id="GO:0000155">
    <property type="term" value="F:phosphorelay sensor kinase activity"/>
    <property type="evidence" value="ECO:0007669"/>
    <property type="project" value="InterPro"/>
</dbReference>
<dbReference type="GO" id="GO:0005524">
    <property type="term" value="F:ATP binding"/>
    <property type="evidence" value="ECO:0007669"/>
    <property type="project" value="UniProtKB-KW"/>
</dbReference>
<dbReference type="PANTHER" id="PTHR43047">
    <property type="entry name" value="TWO-COMPONENT HISTIDINE PROTEIN KINASE"/>
    <property type="match status" value="1"/>
</dbReference>
<evidence type="ECO:0000256" key="5">
    <source>
        <dbReference type="ARBA" id="ARBA00022679"/>
    </source>
</evidence>
<dbReference type="Pfam" id="PF00512">
    <property type="entry name" value="HisKA"/>
    <property type="match status" value="1"/>
</dbReference>
<dbReference type="Pfam" id="PF02518">
    <property type="entry name" value="HATPase_c"/>
    <property type="match status" value="1"/>
</dbReference>
<dbReference type="CDD" id="cd17546">
    <property type="entry name" value="REC_hyHK_CKI1_RcsC-like"/>
    <property type="match status" value="1"/>
</dbReference>
<dbReference type="PROSITE" id="PS50110">
    <property type="entry name" value="RESPONSE_REGULATORY"/>
    <property type="match status" value="1"/>
</dbReference>
<keyword evidence="14 18" id="KW-0472">Membrane</keyword>
<evidence type="ECO:0000256" key="14">
    <source>
        <dbReference type="ARBA" id="ARBA00023136"/>
    </source>
</evidence>
<evidence type="ECO:0000256" key="9">
    <source>
        <dbReference type="ARBA" id="ARBA00022777"/>
    </source>
</evidence>
<feature type="transmembrane region" description="Helical" evidence="18">
    <location>
        <begin position="12"/>
        <end position="33"/>
    </location>
</feature>
<protein>
    <recommendedName>
        <fullName evidence="16">Virulence sensor protein BvgS</fullName>
        <ecNumber evidence="3">2.7.13.3</ecNumber>
    </recommendedName>
</protein>
<evidence type="ECO:0000256" key="12">
    <source>
        <dbReference type="ARBA" id="ARBA00023012"/>
    </source>
</evidence>
<organism evidence="21 22">
    <name type="scientific">Roseateles oligotrophus</name>
    <dbReference type="NCBI Taxonomy" id="1769250"/>
    <lineage>
        <taxon>Bacteria</taxon>
        <taxon>Pseudomonadati</taxon>
        <taxon>Pseudomonadota</taxon>
        <taxon>Betaproteobacteria</taxon>
        <taxon>Burkholderiales</taxon>
        <taxon>Sphaerotilaceae</taxon>
        <taxon>Roseateles</taxon>
    </lineage>
</organism>
<name>A0A840L6L9_9BURK</name>
<proteinExistence type="predicted"/>
<evidence type="ECO:0000256" key="3">
    <source>
        <dbReference type="ARBA" id="ARBA00012438"/>
    </source>
</evidence>
<dbReference type="PRINTS" id="PR00344">
    <property type="entry name" value="BCTRLSENSOR"/>
</dbReference>
<dbReference type="CDD" id="cd00082">
    <property type="entry name" value="HisKA"/>
    <property type="match status" value="1"/>
</dbReference>
<dbReference type="FunFam" id="1.10.287.130:FF:000004">
    <property type="entry name" value="Ethylene receptor 1"/>
    <property type="match status" value="1"/>
</dbReference>
<dbReference type="InterPro" id="IPR003661">
    <property type="entry name" value="HisK_dim/P_dom"/>
</dbReference>
<dbReference type="InterPro" id="IPR011006">
    <property type="entry name" value="CheY-like_superfamily"/>
</dbReference>
<dbReference type="InterPro" id="IPR004358">
    <property type="entry name" value="Sig_transdc_His_kin-like_C"/>
</dbReference>
<dbReference type="InterPro" id="IPR001789">
    <property type="entry name" value="Sig_transdc_resp-reg_receiver"/>
</dbReference>
<gene>
    <name evidence="21" type="ORF">HNP55_000304</name>
</gene>
<dbReference type="EMBL" id="JACHLP010000001">
    <property type="protein sequence ID" value="MBB4841809.1"/>
    <property type="molecule type" value="Genomic_DNA"/>
</dbReference>
<keyword evidence="11 18" id="KW-1133">Transmembrane helix</keyword>
<evidence type="ECO:0000259" key="19">
    <source>
        <dbReference type="PROSITE" id="PS50109"/>
    </source>
</evidence>
<dbReference type="SUPFAM" id="SSF47384">
    <property type="entry name" value="Homodimeric domain of signal transducing histidine kinase"/>
    <property type="match status" value="1"/>
</dbReference>
<keyword evidence="9 21" id="KW-0418">Kinase</keyword>
<dbReference type="InterPro" id="IPR036097">
    <property type="entry name" value="HisK_dim/P_sf"/>
</dbReference>
<dbReference type="SMART" id="SM00387">
    <property type="entry name" value="HATPase_c"/>
    <property type="match status" value="1"/>
</dbReference>
<feature type="modified residue" description="4-aspartylphosphate" evidence="17">
    <location>
        <position position="542"/>
    </location>
</feature>
<dbReference type="Gene3D" id="1.10.287.130">
    <property type="match status" value="1"/>
</dbReference>
<dbReference type="SMART" id="SM00388">
    <property type="entry name" value="HisKA"/>
    <property type="match status" value="1"/>
</dbReference>
<dbReference type="Gene3D" id="3.40.50.2300">
    <property type="match status" value="1"/>
</dbReference>
<keyword evidence="13" id="KW-0843">Virulence</keyword>
<keyword evidence="8" id="KW-0547">Nucleotide-binding</keyword>
<keyword evidence="6 18" id="KW-0812">Transmembrane</keyword>
<comment type="function">
    <text evidence="15">Member of the two-component regulatory system BvgS/BvgA. Phosphorylates BvgA via a four-step phosphorelay in response to environmental signals.</text>
</comment>
<keyword evidence="5" id="KW-0808">Transferase</keyword>
<feature type="transmembrane region" description="Helical" evidence="18">
    <location>
        <begin position="187"/>
        <end position="207"/>
    </location>
</feature>
<evidence type="ECO:0000256" key="8">
    <source>
        <dbReference type="ARBA" id="ARBA00022741"/>
    </source>
</evidence>
<evidence type="ECO:0000256" key="15">
    <source>
        <dbReference type="ARBA" id="ARBA00058004"/>
    </source>
</evidence>
<evidence type="ECO:0000256" key="18">
    <source>
        <dbReference type="SAM" id="Phobius"/>
    </source>
</evidence>
<keyword evidence="4 17" id="KW-0597">Phosphoprotein</keyword>
<dbReference type="CDD" id="cd16922">
    <property type="entry name" value="HATPase_EvgS-ArcB-TorS-like"/>
    <property type="match status" value="1"/>
</dbReference>
<evidence type="ECO:0000256" key="10">
    <source>
        <dbReference type="ARBA" id="ARBA00022840"/>
    </source>
</evidence>
<dbReference type="GO" id="GO:0005886">
    <property type="term" value="C:plasma membrane"/>
    <property type="evidence" value="ECO:0007669"/>
    <property type="project" value="TreeGrafter"/>
</dbReference>
<evidence type="ECO:0000256" key="6">
    <source>
        <dbReference type="ARBA" id="ARBA00022692"/>
    </source>
</evidence>
<evidence type="ECO:0000259" key="20">
    <source>
        <dbReference type="PROSITE" id="PS50110"/>
    </source>
</evidence>
<evidence type="ECO:0000256" key="13">
    <source>
        <dbReference type="ARBA" id="ARBA00023026"/>
    </source>
</evidence>
<keyword evidence="12" id="KW-0902">Two-component regulatory system</keyword>
<dbReference type="Proteomes" id="UP000562027">
    <property type="component" value="Unassembled WGS sequence"/>
</dbReference>
<dbReference type="SUPFAM" id="SSF52172">
    <property type="entry name" value="CheY-like"/>
    <property type="match status" value="1"/>
</dbReference>
<comment type="catalytic activity">
    <reaction evidence="1">
        <text>ATP + protein L-histidine = ADP + protein N-phospho-L-histidine.</text>
        <dbReference type="EC" id="2.7.13.3"/>
    </reaction>
</comment>
<evidence type="ECO:0000256" key="16">
    <source>
        <dbReference type="ARBA" id="ARBA00070152"/>
    </source>
</evidence>
<feature type="domain" description="Response regulatory" evidence="20">
    <location>
        <begin position="493"/>
        <end position="610"/>
    </location>
</feature>
<accession>A0A840L6L9</accession>
<dbReference type="Gene3D" id="3.30.565.10">
    <property type="entry name" value="Histidine kinase-like ATPase, C-terminal domain"/>
    <property type="match status" value="1"/>
</dbReference>
<evidence type="ECO:0000256" key="4">
    <source>
        <dbReference type="ARBA" id="ARBA00022553"/>
    </source>
</evidence>
<evidence type="ECO:0000256" key="7">
    <source>
        <dbReference type="ARBA" id="ARBA00022729"/>
    </source>
</evidence>
<sequence>MVSSSFLRRRSWSLPLSAITLALITSFAGVALLQHRQTELLNATNRYEEDYLAWSLFQLEAEYLKLRLALQQALDPQSKTDAEQVAQRFEIFVSRINLIESEHAAAVLQANPDYLSTLTRSKQFVQWADALPLTAQTVRTQPAQLRAAVEQMDDMAEAIRSLSVTVSHHVTAQTMARNELVRRQARFSIALTLLQCTLTLGLGLVVMRQLSRLTRYGLAQEEQAEVLREARHQAEAGSRAKSVFLANMSHELRTPMHGLLGMLGLLKDTPLSPGQRDQLRSAEDSGRHLLTVLNDILDVSKMEAGAITVQLEPVQLSRLLSELQELSRPPAQAKGLELRVEREPGLPDWIAADPTRLRQILLNLLSNAIKFSERGHVNLRLSRQADGQGRPLLRCELSDTGPGMDAATQAKLFQRFSQGDASSSRRFGGAGLGLEISRNLARLMGGDITVCSEPGQGSTFTLELPLEERQPPANTTSPAGASTKAATGARPLHILVSEDHATNRIFLQAVLDKLGHQSLFCENGFETLEQLKRQDFDLVLMDLHTPVMDGFQATQAIRALPAPKSATPIFALSADAFEDSRQRALEVGMNDFLAKPVSVELLGQRLQAFAAELDAQDYSNTGSGSSRMPKRP</sequence>
<comment type="caution">
    <text evidence="21">The sequence shown here is derived from an EMBL/GenBank/DDBJ whole genome shotgun (WGS) entry which is preliminary data.</text>
</comment>
<evidence type="ECO:0000256" key="17">
    <source>
        <dbReference type="PROSITE-ProRule" id="PRU00169"/>
    </source>
</evidence>
<keyword evidence="10" id="KW-0067">ATP-binding</keyword>
<evidence type="ECO:0000256" key="1">
    <source>
        <dbReference type="ARBA" id="ARBA00000085"/>
    </source>
</evidence>
<evidence type="ECO:0000313" key="21">
    <source>
        <dbReference type="EMBL" id="MBB4841809.1"/>
    </source>
</evidence>
<comment type="subcellular location">
    <subcellularLocation>
        <location evidence="2">Membrane</location>
    </subcellularLocation>
</comment>
<dbReference type="SMART" id="SM00448">
    <property type="entry name" value="REC"/>
    <property type="match status" value="1"/>
</dbReference>
<dbReference type="PANTHER" id="PTHR43047:SF71">
    <property type="entry name" value="HISTIDINE KINASE CONTAINING CHEY-HOMOLOGOUS RECEIVER DOMAIN-RELATED"/>
    <property type="match status" value="1"/>
</dbReference>
<dbReference type="FunFam" id="3.30.565.10:FF:000010">
    <property type="entry name" value="Sensor histidine kinase RcsC"/>
    <property type="match status" value="1"/>
</dbReference>
<dbReference type="RefSeq" id="WP_184295471.1">
    <property type="nucleotide sequence ID" value="NZ_JACHLP010000001.1"/>
</dbReference>
<dbReference type="Pfam" id="PF00072">
    <property type="entry name" value="Response_reg"/>
    <property type="match status" value="1"/>
</dbReference>
<reference evidence="21 22" key="1">
    <citation type="submission" date="2020-08" db="EMBL/GenBank/DDBJ databases">
        <title>Functional genomics of gut bacteria from endangered species of beetles.</title>
        <authorList>
            <person name="Carlos-Shanley C."/>
        </authorList>
    </citation>
    <scope>NUCLEOTIDE SEQUENCE [LARGE SCALE GENOMIC DNA]</scope>
    <source>
        <strain evidence="21 22">S00239</strain>
    </source>
</reference>
<dbReference type="SUPFAM" id="SSF55874">
    <property type="entry name" value="ATPase domain of HSP90 chaperone/DNA topoisomerase II/histidine kinase"/>
    <property type="match status" value="1"/>
</dbReference>
<evidence type="ECO:0000256" key="2">
    <source>
        <dbReference type="ARBA" id="ARBA00004370"/>
    </source>
</evidence>
<dbReference type="AlphaFoldDB" id="A0A840L6L9"/>
<dbReference type="EC" id="2.7.13.3" evidence="3"/>
<dbReference type="PROSITE" id="PS50109">
    <property type="entry name" value="HIS_KIN"/>
    <property type="match status" value="1"/>
</dbReference>